<evidence type="ECO:0000313" key="3">
    <source>
        <dbReference type="Proteomes" id="UP001595528"/>
    </source>
</evidence>
<dbReference type="EMBL" id="JBHRTR010000037">
    <property type="protein sequence ID" value="MFC3230285.1"/>
    <property type="molecule type" value="Genomic_DNA"/>
</dbReference>
<evidence type="ECO:0000256" key="1">
    <source>
        <dbReference type="SAM" id="Coils"/>
    </source>
</evidence>
<feature type="coiled-coil region" evidence="1">
    <location>
        <begin position="24"/>
        <end position="51"/>
    </location>
</feature>
<dbReference type="Pfam" id="PF06698">
    <property type="entry name" value="DUF1192"/>
    <property type="match status" value="1"/>
</dbReference>
<proteinExistence type="predicted"/>
<evidence type="ECO:0000313" key="2">
    <source>
        <dbReference type="EMBL" id="MFC3230285.1"/>
    </source>
</evidence>
<dbReference type="Proteomes" id="UP001595528">
    <property type="component" value="Unassembled WGS sequence"/>
</dbReference>
<keyword evidence="1" id="KW-0175">Coiled coil</keyword>
<comment type="caution">
    <text evidence="2">The sequence shown here is derived from an EMBL/GenBank/DDBJ whole genome shotgun (WGS) entry which is preliminary data.</text>
</comment>
<keyword evidence="3" id="KW-1185">Reference proteome</keyword>
<gene>
    <name evidence="2" type="ORF">ACFOGJ_23745</name>
</gene>
<protein>
    <submittedName>
        <fullName evidence="2">DUF1192 family protein</fullName>
    </submittedName>
</protein>
<reference evidence="3" key="1">
    <citation type="journal article" date="2019" name="Int. J. Syst. Evol. Microbiol.">
        <title>The Global Catalogue of Microorganisms (GCM) 10K type strain sequencing project: providing services to taxonomists for standard genome sequencing and annotation.</title>
        <authorList>
            <consortium name="The Broad Institute Genomics Platform"/>
            <consortium name="The Broad Institute Genome Sequencing Center for Infectious Disease"/>
            <person name="Wu L."/>
            <person name="Ma J."/>
        </authorList>
    </citation>
    <scope>NUCLEOTIDE SEQUENCE [LARGE SCALE GENOMIC DNA]</scope>
    <source>
        <strain evidence="3">KCTC 42964</strain>
    </source>
</reference>
<name>A0ABV7L6U5_9PROT</name>
<dbReference type="InterPro" id="IPR009579">
    <property type="entry name" value="DUF1192"/>
</dbReference>
<dbReference type="RefSeq" id="WP_379905314.1">
    <property type="nucleotide sequence ID" value="NZ_JBHRTR010000037.1"/>
</dbReference>
<organism evidence="2 3">
    <name type="scientific">Marinibaculum pumilum</name>
    <dbReference type="NCBI Taxonomy" id="1766165"/>
    <lineage>
        <taxon>Bacteria</taxon>
        <taxon>Pseudomonadati</taxon>
        <taxon>Pseudomonadota</taxon>
        <taxon>Alphaproteobacteria</taxon>
        <taxon>Rhodospirillales</taxon>
        <taxon>Rhodospirillaceae</taxon>
        <taxon>Marinibaculum</taxon>
    </lineage>
</organism>
<sequence>MVIDEEDKGPVTPAHQKTLDGMSVAELEAHISQLRLELEEARKAVEMKKQYRSSLDDLFSS</sequence>
<accession>A0ABV7L6U5</accession>